<organism evidence="1">
    <name type="scientific">Clastoptera arizonana</name>
    <name type="common">Arizona spittle bug</name>
    <dbReference type="NCBI Taxonomy" id="38151"/>
    <lineage>
        <taxon>Eukaryota</taxon>
        <taxon>Metazoa</taxon>
        <taxon>Ecdysozoa</taxon>
        <taxon>Arthropoda</taxon>
        <taxon>Hexapoda</taxon>
        <taxon>Insecta</taxon>
        <taxon>Pterygota</taxon>
        <taxon>Neoptera</taxon>
        <taxon>Paraneoptera</taxon>
        <taxon>Hemiptera</taxon>
        <taxon>Auchenorrhyncha</taxon>
        <taxon>Cercopoidea</taxon>
        <taxon>Clastopteridae</taxon>
        <taxon>Clastoptera</taxon>
    </lineage>
</organism>
<protein>
    <submittedName>
        <fullName evidence="1">Uncharacterized protein</fullName>
    </submittedName>
</protein>
<accession>A0A1B6DCX4</accession>
<sequence>CPDVPTDYMHVDYKMERFGPKRRDYITTGTINILKDWPEEMLMDVVLYKNRFTGYEYFFTLRNNDVYKEIRTLNTSDPGRTPWTGALIEVNFTAPIKKGIYKTSRFYFETKPENYDLMRTGLGEYKVRL</sequence>
<gene>
    <name evidence="1" type="ORF">g.44302</name>
</gene>
<proteinExistence type="predicted"/>
<reference evidence="1" key="1">
    <citation type="submission" date="2015-12" db="EMBL/GenBank/DDBJ databases">
        <title>De novo transcriptome assembly of four potential Pierce s Disease insect vectors from Arizona vineyards.</title>
        <authorList>
            <person name="Tassone E.E."/>
        </authorList>
    </citation>
    <scope>NUCLEOTIDE SEQUENCE</scope>
</reference>
<evidence type="ECO:0000313" key="1">
    <source>
        <dbReference type="EMBL" id="JAS23544.1"/>
    </source>
</evidence>
<name>A0A1B6DCX4_9HEMI</name>
<dbReference type="EMBL" id="GEDC01013754">
    <property type="protein sequence ID" value="JAS23544.1"/>
    <property type="molecule type" value="Transcribed_RNA"/>
</dbReference>
<dbReference type="AlphaFoldDB" id="A0A1B6DCX4"/>
<feature type="non-terminal residue" evidence="1">
    <location>
        <position position="129"/>
    </location>
</feature>
<feature type="non-terminal residue" evidence="1">
    <location>
        <position position="1"/>
    </location>
</feature>